<dbReference type="EMBL" id="JAFBEC010000018">
    <property type="protein sequence ID" value="MBM7634857.1"/>
    <property type="molecule type" value="Genomic_DNA"/>
</dbReference>
<dbReference type="Proteomes" id="UP000741863">
    <property type="component" value="Unassembled WGS sequence"/>
</dbReference>
<sequence length="44" mass="4952">MYAKSSTLFPKKRKTEVALGLNVRLSSVFTKASPKRQQLVKSIN</sequence>
<proteinExistence type="predicted"/>
<dbReference type="GO" id="GO:0005840">
    <property type="term" value="C:ribosome"/>
    <property type="evidence" value="ECO:0007669"/>
    <property type="project" value="UniProtKB-KW"/>
</dbReference>
<keyword evidence="1" id="KW-0687">Ribonucleoprotein</keyword>
<keyword evidence="1" id="KW-0689">Ribosomal protein</keyword>
<protein>
    <submittedName>
        <fullName evidence="1">Ribosomal protein L30/L7E</fullName>
    </submittedName>
</protein>
<evidence type="ECO:0000313" key="2">
    <source>
        <dbReference type="Proteomes" id="UP000741863"/>
    </source>
</evidence>
<evidence type="ECO:0000313" key="1">
    <source>
        <dbReference type="EMBL" id="MBM7634857.1"/>
    </source>
</evidence>
<gene>
    <name evidence="1" type="ORF">JOD17_003984</name>
</gene>
<accession>A0ABS2PHW9</accession>
<comment type="caution">
    <text evidence="1">The sequence shown here is derived from an EMBL/GenBank/DDBJ whole genome shotgun (WGS) entry which is preliminary data.</text>
</comment>
<organism evidence="1 2">
    <name type="scientific">Geomicrobium sediminis</name>
    <dbReference type="NCBI Taxonomy" id="1347788"/>
    <lineage>
        <taxon>Bacteria</taxon>
        <taxon>Bacillati</taxon>
        <taxon>Bacillota</taxon>
        <taxon>Bacilli</taxon>
        <taxon>Bacillales</taxon>
        <taxon>Geomicrobium</taxon>
    </lineage>
</organism>
<reference evidence="1 2" key="1">
    <citation type="submission" date="2021-01" db="EMBL/GenBank/DDBJ databases">
        <title>Genomic Encyclopedia of Type Strains, Phase IV (KMG-IV): sequencing the most valuable type-strain genomes for metagenomic binning, comparative biology and taxonomic classification.</title>
        <authorList>
            <person name="Goeker M."/>
        </authorList>
    </citation>
    <scope>NUCLEOTIDE SEQUENCE [LARGE SCALE GENOMIC DNA]</scope>
    <source>
        <strain evidence="1 2">DSM 25540</strain>
    </source>
</reference>
<name>A0ABS2PHW9_9BACL</name>
<keyword evidence="2" id="KW-1185">Reference proteome</keyword>